<comment type="caution">
    <text evidence="2">The sequence shown here is derived from an EMBL/GenBank/DDBJ whole genome shotgun (WGS) entry which is preliminary data.</text>
</comment>
<evidence type="ECO:0000256" key="1">
    <source>
        <dbReference type="SAM" id="MobiDB-lite"/>
    </source>
</evidence>
<reference evidence="2" key="1">
    <citation type="journal article" date="2023" name="Mol. Phylogenet. Evol.">
        <title>Genome-scale phylogeny and comparative genomics of the fungal order Sordariales.</title>
        <authorList>
            <person name="Hensen N."/>
            <person name="Bonometti L."/>
            <person name="Westerberg I."/>
            <person name="Brannstrom I.O."/>
            <person name="Guillou S."/>
            <person name="Cros-Aarteil S."/>
            <person name="Calhoun S."/>
            <person name="Haridas S."/>
            <person name="Kuo A."/>
            <person name="Mondo S."/>
            <person name="Pangilinan J."/>
            <person name="Riley R."/>
            <person name="LaButti K."/>
            <person name="Andreopoulos B."/>
            <person name="Lipzen A."/>
            <person name="Chen C."/>
            <person name="Yan M."/>
            <person name="Daum C."/>
            <person name="Ng V."/>
            <person name="Clum A."/>
            <person name="Steindorff A."/>
            <person name="Ohm R.A."/>
            <person name="Martin F."/>
            <person name="Silar P."/>
            <person name="Natvig D.O."/>
            <person name="Lalanne C."/>
            <person name="Gautier V."/>
            <person name="Ament-Velasquez S.L."/>
            <person name="Kruys A."/>
            <person name="Hutchinson M.I."/>
            <person name="Powell A.J."/>
            <person name="Barry K."/>
            <person name="Miller A.N."/>
            <person name="Grigoriev I.V."/>
            <person name="Debuchy R."/>
            <person name="Gladieux P."/>
            <person name="Hiltunen Thoren M."/>
            <person name="Johannesson H."/>
        </authorList>
    </citation>
    <scope>NUCLEOTIDE SEQUENCE</scope>
    <source>
        <strain evidence="2">PSN309</strain>
    </source>
</reference>
<feature type="compositionally biased region" description="Pro residues" evidence="1">
    <location>
        <begin position="364"/>
        <end position="373"/>
    </location>
</feature>
<evidence type="ECO:0000313" key="2">
    <source>
        <dbReference type="EMBL" id="KAK4189138.1"/>
    </source>
</evidence>
<feature type="region of interest" description="Disordered" evidence="1">
    <location>
        <begin position="1"/>
        <end position="39"/>
    </location>
</feature>
<sequence length="631" mass="71360">MYPASFPLRGSRGVDESCPGRASYRPQGVPFDNDDESTVYSDVESYDSDSSSIVIPFRASHRQDKAPRLRLKEDEGSKPVYEAWNIYFFPERQEIVCGKKVLGINIQEYDHFESRVSLMSRPSEQSELALEHLRAVREYQQQNRRGWAGKLLRGDAKTYEEDLNEKCEKLPDHVKQALTSLLLDKGRATSTRFRTRTWTVVSMREQSFFRFTGKDFTEVKNQTPNKSSGTPMVYSVVIQGNETKVSTTADGVATSDAWSNPWANADHKEISNKSRERSRRKADARAKSFEFDSPPSYRSSSPQRDRCSRSRYVSPPSYETSFRRSRARSVSPEPVRIRVQRRNRSQDSISDYRPSPFDRDPYSAPTPPESYTPPPGVTAFGLPPPMPHNAANGSDFGYTMPAAQQSPFVPLFHPPPPLDNSHWPAPTPGNKGFNRANPPRFVEWAPGMMPLFGNPSLRPPHPAPAARHDPAAAAEEGDFVYLPSPKKEPFVMVSRVPDNRASTYTPSKPYDTRTCETFPRPGYRPLNFGMDTIVPAPTGLPRPPRYCRNVRTREREEEEESSSVQARPHDLPELEPRFVRIFNELEVPPPRPPPAATRARTSPPGWRRPTVDDAGNQEDNRCVSDTESETA</sequence>
<dbReference type="AlphaFoldDB" id="A0AAN6WVH9"/>
<proteinExistence type="predicted"/>
<feature type="compositionally biased region" description="Low complexity" evidence="1">
    <location>
        <begin position="293"/>
        <end position="302"/>
    </location>
</feature>
<name>A0AAN6WVH9_9PEZI</name>
<gene>
    <name evidence="2" type="ORF">QBC35DRAFT_494345</name>
</gene>
<feature type="region of interest" description="Disordered" evidence="1">
    <location>
        <begin position="255"/>
        <end position="373"/>
    </location>
</feature>
<organism evidence="2 3">
    <name type="scientific">Podospora australis</name>
    <dbReference type="NCBI Taxonomy" id="1536484"/>
    <lineage>
        <taxon>Eukaryota</taxon>
        <taxon>Fungi</taxon>
        <taxon>Dikarya</taxon>
        <taxon>Ascomycota</taxon>
        <taxon>Pezizomycotina</taxon>
        <taxon>Sordariomycetes</taxon>
        <taxon>Sordariomycetidae</taxon>
        <taxon>Sordariales</taxon>
        <taxon>Podosporaceae</taxon>
        <taxon>Podospora</taxon>
    </lineage>
</organism>
<protein>
    <submittedName>
        <fullName evidence="2">Uncharacterized protein</fullName>
    </submittedName>
</protein>
<feature type="compositionally biased region" description="Basic and acidic residues" evidence="1">
    <location>
        <begin position="567"/>
        <end position="578"/>
    </location>
</feature>
<feature type="compositionally biased region" description="Basic and acidic residues" evidence="1">
    <location>
        <begin position="265"/>
        <end position="290"/>
    </location>
</feature>
<dbReference type="EMBL" id="MU864379">
    <property type="protein sequence ID" value="KAK4189138.1"/>
    <property type="molecule type" value="Genomic_DNA"/>
</dbReference>
<dbReference type="Proteomes" id="UP001302126">
    <property type="component" value="Unassembled WGS sequence"/>
</dbReference>
<evidence type="ECO:0000313" key="3">
    <source>
        <dbReference type="Proteomes" id="UP001302126"/>
    </source>
</evidence>
<keyword evidence="3" id="KW-1185">Reference proteome</keyword>
<feature type="region of interest" description="Disordered" evidence="1">
    <location>
        <begin position="551"/>
        <end position="631"/>
    </location>
</feature>
<accession>A0AAN6WVH9</accession>
<reference evidence="2" key="2">
    <citation type="submission" date="2023-05" db="EMBL/GenBank/DDBJ databases">
        <authorList>
            <consortium name="Lawrence Berkeley National Laboratory"/>
            <person name="Steindorff A."/>
            <person name="Hensen N."/>
            <person name="Bonometti L."/>
            <person name="Westerberg I."/>
            <person name="Brannstrom I.O."/>
            <person name="Guillou S."/>
            <person name="Cros-Aarteil S."/>
            <person name="Calhoun S."/>
            <person name="Haridas S."/>
            <person name="Kuo A."/>
            <person name="Mondo S."/>
            <person name="Pangilinan J."/>
            <person name="Riley R."/>
            <person name="Labutti K."/>
            <person name="Andreopoulos B."/>
            <person name="Lipzen A."/>
            <person name="Chen C."/>
            <person name="Yanf M."/>
            <person name="Daum C."/>
            <person name="Ng V."/>
            <person name="Clum A."/>
            <person name="Ohm R."/>
            <person name="Martin F."/>
            <person name="Silar P."/>
            <person name="Natvig D."/>
            <person name="Lalanne C."/>
            <person name="Gautier V."/>
            <person name="Ament-Velasquez S.L."/>
            <person name="Kruys A."/>
            <person name="Hutchinson M.I."/>
            <person name="Powell A.J."/>
            <person name="Barry K."/>
            <person name="Miller A.N."/>
            <person name="Grigoriev I.V."/>
            <person name="Debuchy R."/>
            <person name="Gladieux P."/>
            <person name="Thoren M.H."/>
            <person name="Johannesson H."/>
        </authorList>
    </citation>
    <scope>NUCLEOTIDE SEQUENCE</scope>
    <source>
        <strain evidence="2">PSN309</strain>
    </source>
</reference>